<accession>A0ABP7WFF7</accession>
<organism evidence="1 2">
    <name type="scientific">Streptomyces shaanxiensis</name>
    <dbReference type="NCBI Taxonomy" id="653357"/>
    <lineage>
        <taxon>Bacteria</taxon>
        <taxon>Bacillati</taxon>
        <taxon>Actinomycetota</taxon>
        <taxon>Actinomycetes</taxon>
        <taxon>Kitasatosporales</taxon>
        <taxon>Streptomycetaceae</taxon>
        <taxon>Streptomyces</taxon>
    </lineage>
</organism>
<evidence type="ECO:0000313" key="2">
    <source>
        <dbReference type="Proteomes" id="UP001499984"/>
    </source>
</evidence>
<name>A0ABP7WFF7_9ACTN</name>
<dbReference type="EMBL" id="BAAAZY010000032">
    <property type="protein sequence ID" value="GAA4087447.1"/>
    <property type="molecule type" value="Genomic_DNA"/>
</dbReference>
<reference evidence="2" key="1">
    <citation type="journal article" date="2019" name="Int. J. Syst. Evol. Microbiol.">
        <title>The Global Catalogue of Microorganisms (GCM) 10K type strain sequencing project: providing services to taxonomists for standard genome sequencing and annotation.</title>
        <authorList>
            <consortium name="The Broad Institute Genomics Platform"/>
            <consortium name="The Broad Institute Genome Sequencing Center for Infectious Disease"/>
            <person name="Wu L."/>
            <person name="Ma J."/>
        </authorList>
    </citation>
    <scope>NUCLEOTIDE SEQUENCE [LARGE SCALE GENOMIC DNA]</scope>
    <source>
        <strain evidence="2">JCM 16925</strain>
    </source>
</reference>
<protein>
    <submittedName>
        <fullName evidence="1">Uncharacterized protein</fullName>
    </submittedName>
</protein>
<dbReference type="Proteomes" id="UP001499984">
    <property type="component" value="Unassembled WGS sequence"/>
</dbReference>
<dbReference type="RefSeq" id="WP_345021334.1">
    <property type="nucleotide sequence ID" value="NZ_BAAAZY010000032.1"/>
</dbReference>
<evidence type="ECO:0000313" key="1">
    <source>
        <dbReference type="EMBL" id="GAA4087447.1"/>
    </source>
</evidence>
<keyword evidence="2" id="KW-1185">Reference proteome</keyword>
<proteinExistence type="predicted"/>
<comment type="caution">
    <text evidence="1">The sequence shown here is derived from an EMBL/GenBank/DDBJ whole genome shotgun (WGS) entry which is preliminary data.</text>
</comment>
<gene>
    <name evidence="1" type="ORF">GCM10022233_83070</name>
</gene>
<sequence length="435" mass="47883">MTRHREMYYVDYEGDFGLTGLVGSLCSRTGAPLDAPAVLALAARTASEDDDVQLGKDVRLLLESPLPGEVIRTVWLAAVHERFDPADYAMDMRTWLHRIAEVCPLRSPQRDEGETATLAERAPVVPEDELRASVLAEIGWAASALTAALPEWDLVPALRQVVAEADADLGFRLFLRALKAYAVTVDMDQYDRLLALGDRLAYPLTAVFAGLNVRWPPLDPGRRDFAFGFGLPGLSGMFDGEWNTWRYEGTGTPREHVERLAHADSGMPPGAQAAVLLEDVTRLLDSALTDDTVTVLWRTAARRLHAVDAFDADGRTWLREIAAVCTERLTATAPAYAPFVSPPRTDLMNPVVQEVQDITQQLNRATGIDVTAATLERIVTSVDPDLGFRLLLRIAEAYDIPVTAAQYTRYQTLGERLGYARSQVTDAVEELVGHD</sequence>